<protein>
    <submittedName>
        <fullName evidence="1">Uncharacterized protein</fullName>
    </submittedName>
</protein>
<keyword evidence="2" id="KW-1185">Reference proteome</keyword>
<name>C9RG68_METVM</name>
<evidence type="ECO:0000313" key="2">
    <source>
        <dbReference type="Proteomes" id="UP000002063"/>
    </source>
</evidence>
<proteinExistence type="predicted"/>
<sequence length="139" mass="16388">MKSGGDIKCRKVFLVRRMELKLSVKKINLVRPEDNPKNKKVEMNIDWNIECEMVDVNFYKYFCLIEIKNFPILFTAEGYVEIIYEKPVNLSDKILKVMFKHILTVMMEILGITKTYSTSLEEISNLDTKMEQKILNSVR</sequence>
<dbReference type="STRING" id="579137.Metvu_0712"/>
<organism evidence="1 2">
    <name type="scientific">Methanocaldococcus vulcanius (strain ATCC 700851 / DSM 12094 / M7)</name>
    <name type="common">Methanococcus vulcanius</name>
    <dbReference type="NCBI Taxonomy" id="579137"/>
    <lineage>
        <taxon>Archaea</taxon>
        <taxon>Methanobacteriati</taxon>
        <taxon>Methanobacteriota</taxon>
        <taxon>Methanomada group</taxon>
        <taxon>Methanococci</taxon>
        <taxon>Methanococcales</taxon>
        <taxon>Methanocaldococcaceae</taxon>
        <taxon>Methanocaldococcus</taxon>
    </lineage>
</organism>
<gene>
    <name evidence="1" type="ordered locus">Metvu_0712</name>
</gene>
<dbReference type="EMBL" id="CP001787">
    <property type="protein sequence ID" value="ACX72570.1"/>
    <property type="molecule type" value="Genomic_DNA"/>
</dbReference>
<dbReference type="KEGG" id="mvu:Metvu_0712"/>
<dbReference type="AlphaFoldDB" id="C9RG68"/>
<dbReference type="Proteomes" id="UP000002063">
    <property type="component" value="Chromosome"/>
</dbReference>
<reference evidence="1" key="1">
    <citation type="submission" date="2009-10" db="EMBL/GenBank/DDBJ databases">
        <title>Complete sequence of chromosome of Methanocaldococcus vulcanius M7.</title>
        <authorList>
            <consortium name="US DOE Joint Genome Institute"/>
            <person name="Lucas S."/>
            <person name="Copeland A."/>
            <person name="Lapidus A."/>
            <person name="Glavina del Rio T."/>
            <person name="Dalin E."/>
            <person name="Tice H."/>
            <person name="Bruce D."/>
            <person name="Goodwin L."/>
            <person name="Pitluck S."/>
            <person name="Lcollab F.I."/>
            <person name="Brettin T."/>
            <person name="Detter J.C."/>
            <person name="Han C."/>
            <person name="Tapia R."/>
            <person name="Kuske C.R."/>
            <person name="Schmutz J."/>
            <person name="Larimer F."/>
            <person name="Land M."/>
            <person name="Hauser L."/>
            <person name="Kyrpides N."/>
            <person name="Ovchinikova G."/>
            <person name="Sieprawska-Lupa M."/>
            <person name="Whitman W.B."/>
            <person name="Woyke T."/>
        </authorList>
    </citation>
    <scope>NUCLEOTIDE SEQUENCE [LARGE SCALE GENOMIC DNA]</scope>
    <source>
        <strain evidence="1">M7</strain>
    </source>
</reference>
<accession>C9RG68</accession>
<dbReference type="eggNOG" id="arCOG08279">
    <property type="taxonomic scope" value="Archaea"/>
</dbReference>
<dbReference type="HOGENOM" id="CLU_1840619_0_0_2"/>
<evidence type="ECO:0000313" key="1">
    <source>
        <dbReference type="EMBL" id="ACX72570.1"/>
    </source>
</evidence>